<keyword evidence="8" id="KW-0408">Iron</keyword>
<dbReference type="GO" id="GO:0009279">
    <property type="term" value="C:cell outer membrane"/>
    <property type="evidence" value="ECO:0007669"/>
    <property type="project" value="UniProtKB-SubCell"/>
</dbReference>
<evidence type="ECO:0000256" key="4">
    <source>
        <dbReference type="ARBA" id="ARBA00022452"/>
    </source>
</evidence>
<dbReference type="SUPFAM" id="SSF56935">
    <property type="entry name" value="Porins"/>
    <property type="match status" value="1"/>
</dbReference>
<dbReference type="InterPro" id="IPR010917">
    <property type="entry name" value="TonB_rcpt_CS"/>
</dbReference>
<feature type="domain" description="TonB-dependent receptor-like beta-barrel" evidence="17">
    <location>
        <begin position="262"/>
        <end position="672"/>
    </location>
</feature>
<dbReference type="AlphaFoldDB" id="A0AAJ1DF68"/>
<evidence type="ECO:0000256" key="6">
    <source>
        <dbReference type="ARBA" id="ARBA00022692"/>
    </source>
</evidence>
<sequence>MITNKHFLALTIAASLIPDFVSAEERIIVNAERVNPQTKGRLSQQANIGLLGNKDIQDIPFSIKGYTSKYIEQRQAKTLGDVIKDDPSVQVTSPSGGILDSFMIRGFPIGEGNIGEVALNGVYGVAPNYQLLPQYLERIELLKGPGAGLYGISPNGGVGGVVNAVTKRPTRQGTKQITTTWGSDNQLGAYIDVGKLWVTPDGEMWGVRFNGGGSGGDLALDNTHKKTALGALALDYGKDGFTVSVDLFDQYQYVKSPNRPFIVLAGIDVPKAPNGRRNIAQKGMWWNTRDQGVLLHSSYELNDNLTLFMNAGGGRSIVSRISEQTPKIINDNGDVESAITNYRFNVHRYIFETGVRSYFSTGAIDHQMTLQASYYHDRLAVAGNVGKQKVISNIYSPSEVDVTLPSSPASVPKVSSSQLTSFAVSDIMTILNGSVDIIPGIRLQRVQADNFMANGQRSASYDESAVTPMLGLVYYPLESVSLYANYIEGLSKGDIAPSFAKNAGQVMRPYRSRQYEVGVKYDNAGIQSSLVLFQITKPSGAIDSTDNIFNANSEQRNRGVEVNLSAQVLDNLQISGNLSLIDAELIKSPKSDIRGNKPVGVSPLQANVGVEYDLPILHGLSLNSYVNYSAKQYVNQANTQSINSWTTVDMGASYKTRVYGAPTTFRFDVQNLFNHHYWSGVASYTTIAQGAPRTFLASVSVDF</sequence>
<evidence type="ECO:0000259" key="17">
    <source>
        <dbReference type="Pfam" id="PF00593"/>
    </source>
</evidence>
<dbReference type="RefSeq" id="WP_071233700.1">
    <property type="nucleotide sequence ID" value="NZ_BGKS01000052.1"/>
</dbReference>
<comment type="similarity">
    <text evidence="2 14 16">Belongs to the TonB-dependent receptor family.</text>
</comment>
<keyword evidence="12 19" id="KW-0675">Receptor</keyword>
<dbReference type="EMBL" id="CP021694">
    <property type="protein sequence ID" value="ARX36005.1"/>
    <property type="molecule type" value="Genomic_DNA"/>
</dbReference>
<dbReference type="InterPro" id="IPR010105">
    <property type="entry name" value="TonB_sidphr_rcpt"/>
</dbReference>
<dbReference type="Pfam" id="PF07715">
    <property type="entry name" value="Plug"/>
    <property type="match status" value="1"/>
</dbReference>
<dbReference type="InterPro" id="IPR036942">
    <property type="entry name" value="Beta-barrel_TonB_sf"/>
</dbReference>
<protein>
    <submittedName>
        <fullName evidence="19">TonB-dependent siderophore receptor</fullName>
    </submittedName>
</protein>
<dbReference type="PROSITE" id="PS01156">
    <property type="entry name" value="TONB_DEPENDENT_REC_2"/>
    <property type="match status" value="1"/>
</dbReference>
<dbReference type="InterPro" id="IPR039426">
    <property type="entry name" value="TonB-dep_rcpt-like"/>
</dbReference>
<evidence type="ECO:0000256" key="13">
    <source>
        <dbReference type="ARBA" id="ARBA00023237"/>
    </source>
</evidence>
<dbReference type="InterPro" id="IPR037066">
    <property type="entry name" value="Plug_dom_sf"/>
</dbReference>
<evidence type="ECO:0000256" key="11">
    <source>
        <dbReference type="ARBA" id="ARBA00023136"/>
    </source>
</evidence>
<evidence type="ECO:0000259" key="18">
    <source>
        <dbReference type="Pfam" id="PF07715"/>
    </source>
</evidence>
<evidence type="ECO:0000313" key="19">
    <source>
        <dbReference type="EMBL" id="ARX36005.1"/>
    </source>
</evidence>
<evidence type="ECO:0000256" key="10">
    <source>
        <dbReference type="ARBA" id="ARBA00023077"/>
    </source>
</evidence>
<evidence type="ECO:0000256" key="14">
    <source>
        <dbReference type="PROSITE-ProRule" id="PRU01360"/>
    </source>
</evidence>
<dbReference type="PROSITE" id="PS52016">
    <property type="entry name" value="TONB_DEPENDENT_REC_3"/>
    <property type="match status" value="1"/>
</dbReference>
<dbReference type="GO" id="GO:0015344">
    <property type="term" value="F:siderophore uptake transmembrane transporter activity"/>
    <property type="evidence" value="ECO:0007669"/>
    <property type="project" value="TreeGrafter"/>
</dbReference>
<evidence type="ECO:0000256" key="9">
    <source>
        <dbReference type="ARBA" id="ARBA00023065"/>
    </source>
</evidence>
<name>A0AAJ1DF68_PROMI</name>
<keyword evidence="10 16" id="KW-0798">TonB box</keyword>
<comment type="subcellular location">
    <subcellularLocation>
        <location evidence="1 14">Cell outer membrane</location>
        <topology evidence="1 14">Multi-pass membrane protein</topology>
    </subcellularLocation>
</comment>
<keyword evidence="11 14" id="KW-0472">Membrane</keyword>
<keyword evidence="13 14" id="KW-0998">Cell outer membrane</keyword>
<keyword evidence="9" id="KW-0406">Ion transport</keyword>
<evidence type="ECO:0000256" key="16">
    <source>
        <dbReference type="RuleBase" id="RU003357"/>
    </source>
</evidence>
<gene>
    <name evidence="19" type="ORF">AM402_18345</name>
</gene>
<feature type="short sequence motif" description="TonB C-terminal box" evidence="15">
    <location>
        <begin position="686"/>
        <end position="703"/>
    </location>
</feature>
<evidence type="ECO:0000256" key="5">
    <source>
        <dbReference type="ARBA" id="ARBA00022496"/>
    </source>
</evidence>
<dbReference type="InterPro" id="IPR000531">
    <property type="entry name" value="Beta-barrel_TonB"/>
</dbReference>
<dbReference type="Proteomes" id="UP000195540">
    <property type="component" value="Chromosome"/>
</dbReference>
<keyword evidence="6 14" id="KW-0812">Transmembrane</keyword>
<organism evidence="19 20">
    <name type="scientific">Proteus mirabilis</name>
    <dbReference type="NCBI Taxonomy" id="584"/>
    <lineage>
        <taxon>Bacteria</taxon>
        <taxon>Pseudomonadati</taxon>
        <taxon>Pseudomonadota</taxon>
        <taxon>Gammaproteobacteria</taxon>
        <taxon>Enterobacterales</taxon>
        <taxon>Morganellaceae</taxon>
        <taxon>Proteus</taxon>
    </lineage>
</organism>
<dbReference type="Gene3D" id="2.40.170.20">
    <property type="entry name" value="TonB-dependent receptor, beta-barrel domain"/>
    <property type="match status" value="1"/>
</dbReference>
<accession>A0AAJ1DF68</accession>
<dbReference type="Gene3D" id="2.170.130.10">
    <property type="entry name" value="TonB-dependent receptor, plug domain"/>
    <property type="match status" value="1"/>
</dbReference>
<dbReference type="PANTHER" id="PTHR32552:SF82">
    <property type="entry name" value="FCUA PROTEIN"/>
    <property type="match status" value="1"/>
</dbReference>
<evidence type="ECO:0000256" key="1">
    <source>
        <dbReference type="ARBA" id="ARBA00004571"/>
    </source>
</evidence>
<evidence type="ECO:0000256" key="12">
    <source>
        <dbReference type="ARBA" id="ARBA00023170"/>
    </source>
</evidence>
<dbReference type="CDD" id="cd01347">
    <property type="entry name" value="ligand_gated_channel"/>
    <property type="match status" value="1"/>
</dbReference>
<evidence type="ECO:0000256" key="15">
    <source>
        <dbReference type="PROSITE-ProRule" id="PRU10144"/>
    </source>
</evidence>
<keyword evidence="5" id="KW-0410">Iron transport</keyword>
<dbReference type="NCBIfam" id="TIGR01783">
    <property type="entry name" value="TonB-siderophor"/>
    <property type="match status" value="1"/>
</dbReference>
<dbReference type="PANTHER" id="PTHR32552">
    <property type="entry name" value="FERRICHROME IRON RECEPTOR-RELATED"/>
    <property type="match status" value="1"/>
</dbReference>
<dbReference type="InterPro" id="IPR012910">
    <property type="entry name" value="Plug_dom"/>
</dbReference>
<evidence type="ECO:0000256" key="7">
    <source>
        <dbReference type="ARBA" id="ARBA00022729"/>
    </source>
</evidence>
<feature type="domain" description="TonB-dependent receptor plug" evidence="18">
    <location>
        <begin position="56"/>
        <end position="158"/>
    </location>
</feature>
<dbReference type="GO" id="GO:0015891">
    <property type="term" value="P:siderophore transport"/>
    <property type="evidence" value="ECO:0007669"/>
    <property type="project" value="InterPro"/>
</dbReference>
<evidence type="ECO:0000256" key="8">
    <source>
        <dbReference type="ARBA" id="ARBA00023004"/>
    </source>
</evidence>
<dbReference type="GO" id="GO:0038023">
    <property type="term" value="F:signaling receptor activity"/>
    <property type="evidence" value="ECO:0007669"/>
    <property type="project" value="InterPro"/>
</dbReference>
<proteinExistence type="inferred from homology"/>
<dbReference type="Pfam" id="PF00593">
    <property type="entry name" value="TonB_dep_Rec_b-barrel"/>
    <property type="match status" value="1"/>
</dbReference>
<keyword evidence="3 14" id="KW-0813">Transport</keyword>
<keyword evidence="4 14" id="KW-1134">Transmembrane beta strand</keyword>
<keyword evidence="7" id="KW-0732">Signal</keyword>
<reference evidence="19 20" key="1">
    <citation type="submission" date="2017-05" db="EMBL/GenBank/DDBJ databases">
        <title>Whole genome sequencing of Proteus mirabilis AR_0155.</title>
        <authorList>
            <person name="Conlan S."/>
            <person name="Thomas P.J."/>
            <person name="Mullikin J."/>
            <person name="Frank K.M."/>
            <person name="Segre J.A."/>
        </authorList>
    </citation>
    <scope>NUCLEOTIDE SEQUENCE [LARGE SCALE GENOMIC DNA]</scope>
    <source>
        <strain evidence="19 20">AR_0155</strain>
    </source>
</reference>
<evidence type="ECO:0000313" key="20">
    <source>
        <dbReference type="Proteomes" id="UP000195540"/>
    </source>
</evidence>
<evidence type="ECO:0000256" key="3">
    <source>
        <dbReference type="ARBA" id="ARBA00022448"/>
    </source>
</evidence>
<evidence type="ECO:0000256" key="2">
    <source>
        <dbReference type="ARBA" id="ARBA00009810"/>
    </source>
</evidence>